<sequence>MDCEKLRLDMHVHSHFSHDSINSVERLFKSYLSTGVIPIVCDHNSIEGSERLRSLMRKNRIEVPCPLAEEIATADGEVIGIFLTEEVPQGLSCDETLDIIHEQGALALVPHPFDVYRSKVIRREVLERMMPRIHIIEGYNARNVRKRHNARAVEFARLHHKPISAGSDAHTPLELGRTYVEVEPFDTPAELLKHLPHAKIVFRKTSPAVHIITKLVMMVRR</sequence>
<dbReference type="GO" id="GO:0035312">
    <property type="term" value="F:5'-3' DNA exonuclease activity"/>
    <property type="evidence" value="ECO:0007669"/>
    <property type="project" value="TreeGrafter"/>
</dbReference>
<dbReference type="InterPro" id="IPR016195">
    <property type="entry name" value="Pol/histidinol_Pase-like"/>
</dbReference>
<dbReference type="EMBL" id="DUIH01000002">
    <property type="protein sequence ID" value="HIH69021.1"/>
    <property type="molecule type" value="Genomic_DNA"/>
</dbReference>
<dbReference type="Proteomes" id="UP000600363">
    <property type="component" value="Unassembled WGS sequence"/>
</dbReference>
<dbReference type="GO" id="GO:0004534">
    <property type="term" value="F:5'-3' RNA exonuclease activity"/>
    <property type="evidence" value="ECO:0007669"/>
    <property type="project" value="TreeGrafter"/>
</dbReference>
<dbReference type="InterPro" id="IPR052018">
    <property type="entry name" value="PHP_domain"/>
</dbReference>
<dbReference type="Gene3D" id="3.20.20.140">
    <property type="entry name" value="Metal-dependent hydrolases"/>
    <property type="match status" value="1"/>
</dbReference>
<dbReference type="PANTHER" id="PTHR42924">
    <property type="entry name" value="EXONUCLEASE"/>
    <property type="match status" value="1"/>
</dbReference>
<evidence type="ECO:0000313" key="2">
    <source>
        <dbReference type="Proteomes" id="UP000600363"/>
    </source>
</evidence>
<dbReference type="CDD" id="cd07432">
    <property type="entry name" value="PHP_HisPPase"/>
    <property type="match status" value="1"/>
</dbReference>
<protein>
    <submittedName>
        <fullName evidence="1">Histidinol phosphatase</fullName>
    </submittedName>
</protein>
<dbReference type="AlphaFoldDB" id="A0A832RX60"/>
<dbReference type="Pfam" id="PF13263">
    <property type="entry name" value="PHP_C"/>
    <property type="match status" value="1"/>
</dbReference>
<dbReference type="RefSeq" id="WP_052353040.1">
    <property type="nucleotide sequence ID" value="NZ_DUIH01000002.1"/>
</dbReference>
<reference evidence="1" key="1">
    <citation type="journal article" date="2020" name="bioRxiv">
        <title>A rank-normalized archaeal taxonomy based on genome phylogeny resolves widespread incomplete and uneven classifications.</title>
        <authorList>
            <person name="Rinke C."/>
            <person name="Chuvochina M."/>
            <person name="Mussig A.J."/>
            <person name="Chaumeil P.-A."/>
            <person name="Waite D.W."/>
            <person name="Whitman W.B."/>
            <person name="Parks D.H."/>
            <person name="Hugenholtz P."/>
        </authorList>
    </citation>
    <scope>NUCLEOTIDE SEQUENCE</scope>
    <source>
        <strain evidence="1">UBA12518</strain>
    </source>
</reference>
<comment type="caution">
    <text evidence="1">The sequence shown here is derived from an EMBL/GenBank/DDBJ whole genome shotgun (WGS) entry which is preliminary data.</text>
</comment>
<proteinExistence type="predicted"/>
<organism evidence="1 2">
    <name type="scientific">Methermicoccus shengliensis</name>
    <dbReference type="NCBI Taxonomy" id="660064"/>
    <lineage>
        <taxon>Archaea</taxon>
        <taxon>Methanobacteriati</taxon>
        <taxon>Methanobacteriota</taxon>
        <taxon>Stenosarchaea group</taxon>
        <taxon>Methanomicrobia</taxon>
        <taxon>Methanosarcinales</taxon>
        <taxon>Methermicoccaceae</taxon>
        <taxon>Methermicoccus</taxon>
    </lineage>
</organism>
<dbReference type="PANTHER" id="PTHR42924:SF3">
    <property type="entry name" value="POLYMERASE_HISTIDINOL PHOSPHATASE N-TERMINAL DOMAIN-CONTAINING PROTEIN"/>
    <property type="match status" value="1"/>
</dbReference>
<accession>A0A832RX60</accession>
<name>A0A832RX60_9EURY</name>
<gene>
    <name evidence="1" type="ORF">HA299_00100</name>
</gene>
<dbReference type="SUPFAM" id="SSF89550">
    <property type="entry name" value="PHP domain-like"/>
    <property type="match status" value="1"/>
</dbReference>
<evidence type="ECO:0000313" key="1">
    <source>
        <dbReference type="EMBL" id="HIH69021.1"/>
    </source>
</evidence>